<keyword evidence="3" id="KW-1185">Reference proteome</keyword>
<sequence>MSDYFFIYDVFFISEELLLPLTNEAAVELLKIIDEGNQNFNLFYYVQPFTPKICNVTFAFQCVQQLREFYKIESQSLSFNQPFTFENDQAFDSRNGKKYLLSKSLKFQFKDEVEEIIGENRLSKRKLEHELVNEEDGPKKARKLENRKGNEEHYK</sequence>
<reference evidence="2" key="1">
    <citation type="submission" date="2021-06" db="EMBL/GenBank/DDBJ databases">
        <authorList>
            <person name="Kallberg Y."/>
            <person name="Tangrot J."/>
            <person name="Rosling A."/>
        </authorList>
    </citation>
    <scope>NUCLEOTIDE SEQUENCE</scope>
    <source>
        <strain evidence="2">87-6 pot B 2015</strain>
    </source>
</reference>
<protein>
    <submittedName>
        <fullName evidence="2">11773_t:CDS:1</fullName>
    </submittedName>
</protein>
<feature type="region of interest" description="Disordered" evidence="1">
    <location>
        <begin position="129"/>
        <end position="155"/>
    </location>
</feature>
<dbReference type="EMBL" id="CAJVPP010002595">
    <property type="protein sequence ID" value="CAG8605259.1"/>
    <property type="molecule type" value="Genomic_DNA"/>
</dbReference>
<comment type="caution">
    <text evidence="2">The sequence shown here is derived from an EMBL/GenBank/DDBJ whole genome shotgun (WGS) entry which is preliminary data.</text>
</comment>
<evidence type="ECO:0000313" key="2">
    <source>
        <dbReference type="EMBL" id="CAG8605259.1"/>
    </source>
</evidence>
<organism evidence="2 3">
    <name type="scientific">Funneliformis mosseae</name>
    <name type="common">Endomycorrhizal fungus</name>
    <name type="synonym">Glomus mosseae</name>
    <dbReference type="NCBI Taxonomy" id="27381"/>
    <lineage>
        <taxon>Eukaryota</taxon>
        <taxon>Fungi</taxon>
        <taxon>Fungi incertae sedis</taxon>
        <taxon>Mucoromycota</taxon>
        <taxon>Glomeromycotina</taxon>
        <taxon>Glomeromycetes</taxon>
        <taxon>Glomerales</taxon>
        <taxon>Glomeraceae</taxon>
        <taxon>Funneliformis</taxon>
    </lineage>
</organism>
<name>A0A9N9CIW3_FUNMO</name>
<gene>
    <name evidence="2" type="ORF">FMOSSE_LOCUS9165</name>
</gene>
<evidence type="ECO:0000313" key="3">
    <source>
        <dbReference type="Proteomes" id="UP000789375"/>
    </source>
</evidence>
<dbReference type="AlphaFoldDB" id="A0A9N9CIW3"/>
<dbReference type="Proteomes" id="UP000789375">
    <property type="component" value="Unassembled WGS sequence"/>
</dbReference>
<evidence type="ECO:0000256" key="1">
    <source>
        <dbReference type="SAM" id="MobiDB-lite"/>
    </source>
</evidence>
<accession>A0A9N9CIW3</accession>
<proteinExistence type="predicted"/>